<evidence type="ECO:0000256" key="2">
    <source>
        <dbReference type="ARBA" id="ARBA00022679"/>
    </source>
</evidence>
<feature type="domain" description="Deacetylase sirtuin-type" evidence="5">
    <location>
        <begin position="39"/>
        <end position="324"/>
    </location>
</feature>
<keyword evidence="3" id="KW-0520">NAD</keyword>
<comment type="caution">
    <text evidence="6">The sequence shown here is derived from an EMBL/GenBank/DDBJ whole genome shotgun (WGS) entry which is preliminary data.</text>
</comment>
<dbReference type="GO" id="GO:0070403">
    <property type="term" value="F:NAD+ binding"/>
    <property type="evidence" value="ECO:0007669"/>
    <property type="project" value="InterPro"/>
</dbReference>
<evidence type="ECO:0000313" key="6">
    <source>
        <dbReference type="EMBL" id="TGO90968.1"/>
    </source>
</evidence>
<keyword evidence="2" id="KW-0808">Transferase</keyword>
<organism evidence="6 7">
    <name type="scientific">Botrytis porri</name>
    <dbReference type="NCBI Taxonomy" id="87229"/>
    <lineage>
        <taxon>Eukaryota</taxon>
        <taxon>Fungi</taxon>
        <taxon>Dikarya</taxon>
        <taxon>Ascomycota</taxon>
        <taxon>Pezizomycotina</taxon>
        <taxon>Leotiomycetes</taxon>
        <taxon>Helotiales</taxon>
        <taxon>Sclerotiniaceae</taxon>
        <taxon>Botrytis</taxon>
    </lineage>
</organism>
<dbReference type="GO" id="GO:0016740">
    <property type="term" value="F:transferase activity"/>
    <property type="evidence" value="ECO:0007669"/>
    <property type="project" value="UniProtKB-KW"/>
</dbReference>
<dbReference type="STRING" id="87229.A0A4Z1L2H6"/>
<reference evidence="6 7" key="1">
    <citation type="submission" date="2017-12" db="EMBL/GenBank/DDBJ databases">
        <title>Comparative genomics of Botrytis spp.</title>
        <authorList>
            <person name="Valero-Jimenez C.A."/>
            <person name="Tapia P."/>
            <person name="Veloso J."/>
            <person name="Silva-Moreno E."/>
            <person name="Staats M."/>
            <person name="Valdes J.H."/>
            <person name="Van Kan J.A.L."/>
        </authorList>
    </citation>
    <scope>NUCLEOTIDE SEQUENCE [LARGE SCALE GENOMIC DNA]</scope>
    <source>
        <strain evidence="6 7">MUCL3349</strain>
    </source>
</reference>
<evidence type="ECO:0000256" key="4">
    <source>
        <dbReference type="PROSITE-ProRule" id="PRU00236"/>
    </source>
</evidence>
<dbReference type="SUPFAM" id="SSF52467">
    <property type="entry name" value="DHS-like NAD/FAD-binding domain"/>
    <property type="match status" value="1"/>
</dbReference>
<dbReference type="Gene3D" id="3.30.1600.10">
    <property type="entry name" value="SIR2/SIRT2 'Small Domain"/>
    <property type="match status" value="2"/>
</dbReference>
<dbReference type="AlphaFoldDB" id="A0A4Z1L2H6"/>
<dbReference type="EMBL" id="PQXO01000044">
    <property type="protein sequence ID" value="TGO90968.1"/>
    <property type="molecule type" value="Genomic_DNA"/>
</dbReference>
<dbReference type="PANTHER" id="PTHR47651:SF17">
    <property type="entry name" value="DEACETYLASE SIRTUIN-TYPE DOMAIN-CONTAINING PROTEIN"/>
    <property type="match status" value="1"/>
</dbReference>
<dbReference type="Gene3D" id="3.40.50.1220">
    <property type="entry name" value="TPP-binding domain"/>
    <property type="match status" value="2"/>
</dbReference>
<name>A0A4Z1L2H6_9HELO</name>
<evidence type="ECO:0000259" key="5">
    <source>
        <dbReference type="PROSITE" id="PS50305"/>
    </source>
</evidence>
<accession>A0A4Z1L2H6</accession>
<dbReference type="PROSITE" id="PS50305">
    <property type="entry name" value="SIRTUIN"/>
    <property type="match status" value="1"/>
</dbReference>
<dbReference type="Proteomes" id="UP000297280">
    <property type="component" value="Unassembled WGS sequence"/>
</dbReference>
<dbReference type="InterPro" id="IPR029035">
    <property type="entry name" value="DHS-like_NAD/FAD-binding_dom"/>
</dbReference>
<evidence type="ECO:0000313" key="7">
    <source>
        <dbReference type="Proteomes" id="UP000297280"/>
    </source>
</evidence>
<proteinExistence type="inferred from homology"/>
<evidence type="ECO:0000256" key="3">
    <source>
        <dbReference type="ARBA" id="ARBA00023027"/>
    </source>
</evidence>
<gene>
    <name evidence="6" type="ORF">BPOR_0044g00060</name>
</gene>
<dbReference type="InterPro" id="IPR003000">
    <property type="entry name" value="Sirtuin"/>
</dbReference>
<comment type="similarity">
    <text evidence="1">Belongs to the sirtuin family. Class I subfamily.</text>
</comment>
<comment type="caution">
    <text evidence="4">Lacks conserved residue(s) required for the propagation of feature annotation.</text>
</comment>
<dbReference type="InterPro" id="IPR026591">
    <property type="entry name" value="Sirtuin_cat_small_dom_sf"/>
</dbReference>
<dbReference type="InterPro" id="IPR026590">
    <property type="entry name" value="Ssirtuin_cat_dom"/>
</dbReference>
<dbReference type="PANTHER" id="PTHR47651">
    <property type="entry name" value="NAD-DEPENDENT HISTONE DEACETYLASE HST4"/>
    <property type="match status" value="1"/>
</dbReference>
<protein>
    <recommendedName>
        <fullName evidence="5">Deacetylase sirtuin-type domain-containing protein</fullName>
    </recommendedName>
</protein>
<dbReference type="Pfam" id="PF02146">
    <property type="entry name" value="SIR2"/>
    <property type="match status" value="1"/>
</dbReference>
<keyword evidence="7" id="KW-1185">Reference proteome</keyword>
<sequence>MRKPLMRIPYTGPLPAPSILPRSANSLPGAIHALSKFLTAPPSHNLPDGVKDPRSTVILSGAGISVASGLADYRGSKGTYVLNKSYRPVYYHEFIASDQARRRYWARTLTCVTCRKDLPRDVFQESLARLNPAWAAFLAEILESGALTTEDPEDRRAKGLKANPDGDVDVPGAPYDTFRYPPCPHCLENPPILKDGSQSIVEVDEEGAWQATSTAGILKPAVVMFGESINAQVKEAAEQAIDDSGRLLVLGTSLATYSAWRLARRAQERNMPIAILNLGGVRGEEAFFKNLSGGQTGEFGVRAELGTDVVLPALVDQLNRIGFTSRKDDVQTPYEARQKNSGMFKDMLS</sequence>
<evidence type="ECO:0000256" key="1">
    <source>
        <dbReference type="ARBA" id="ARBA00006924"/>
    </source>
</evidence>